<dbReference type="PROSITE" id="PS50885">
    <property type="entry name" value="HAMP"/>
    <property type="match status" value="1"/>
</dbReference>
<dbReference type="SUPFAM" id="SSF55785">
    <property type="entry name" value="PYP-like sensor domain (PAS domain)"/>
    <property type="match status" value="1"/>
</dbReference>
<dbReference type="Gene3D" id="3.30.565.10">
    <property type="entry name" value="Histidine kinase-like ATPase, C-terminal domain"/>
    <property type="match status" value="1"/>
</dbReference>
<dbReference type="Pfam" id="PF13426">
    <property type="entry name" value="PAS_9"/>
    <property type="match status" value="1"/>
</dbReference>
<evidence type="ECO:0000256" key="7">
    <source>
        <dbReference type="ARBA" id="ARBA00022741"/>
    </source>
</evidence>
<evidence type="ECO:0000256" key="11">
    <source>
        <dbReference type="ARBA" id="ARBA00023012"/>
    </source>
</evidence>
<dbReference type="InterPro" id="IPR003661">
    <property type="entry name" value="HisK_dim/P_dom"/>
</dbReference>
<dbReference type="SMART" id="SM00304">
    <property type="entry name" value="HAMP"/>
    <property type="match status" value="1"/>
</dbReference>
<comment type="subcellular location">
    <subcellularLocation>
        <location evidence="2">Membrane</location>
        <topology evidence="2">Multi-pass membrane protein</topology>
    </subcellularLocation>
</comment>
<dbReference type="FunFam" id="3.30.565.10:FF:000006">
    <property type="entry name" value="Sensor histidine kinase WalK"/>
    <property type="match status" value="1"/>
</dbReference>
<accession>A0A1F5MI07</accession>
<dbReference type="EC" id="2.7.13.3" evidence="3"/>
<dbReference type="PRINTS" id="PR00344">
    <property type="entry name" value="BCTRLSENSOR"/>
</dbReference>
<dbReference type="Pfam" id="PF00512">
    <property type="entry name" value="HisKA"/>
    <property type="match status" value="1"/>
</dbReference>
<evidence type="ECO:0000313" key="18">
    <source>
        <dbReference type="Proteomes" id="UP000178859"/>
    </source>
</evidence>
<evidence type="ECO:0000313" key="17">
    <source>
        <dbReference type="EMBL" id="OGE64995.1"/>
    </source>
</evidence>
<dbReference type="CDD" id="cd00075">
    <property type="entry name" value="HATPase"/>
    <property type="match status" value="1"/>
</dbReference>
<keyword evidence="5" id="KW-0808">Transferase</keyword>
<dbReference type="PROSITE" id="PS50112">
    <property type="entry name" value="PAS"/>
    <property type="match status" value="1"/>
</dbReference>
<reference evidence="17 18" key="1">
    <citation type="journal article" date="2016" name="Nat. Commun.">
        <title>Thousands of microbial genomes shed light on interconnected biogeochemical processes in an aquifer system.</title>
        <authorList>
            <person name="Anantharaman K."/>
            <person name="Brown C.T."/>
            <person name="Hug L.A."/>
            <person name="Sharon I."/>
            <person name="Castelle C.J."/>
            <person name="Probst A.J."/>
            <person name="Thomas B.C."/>
            <person name="Singh A."/>
            <person name="Wilkins M.J."/>
            <person name="Karaoz U."/>
            <person name="Brodie E.L."/>
            <person name="Williams K.H."/>
            <person name="Hubbard S.S."/>
            <person name="Banfield J.F."/>
        </authorList>
    </citation>
    <scope>NUCLEOTIDE SEQUENCE [LARGE SCALE GENOMIC DNA]</scope>
</reference>
<evidence type="ECO:0000259" key="14">
    <source>
        <dbReference type="PROSITE" id="PS50109"/>
    </source>
</evidence>
<dbReference type="GO" id="GO:0000156">
    <property type="term" value="F:phosphorelay response regulator activity"/>
    <property type="evidence" value="ECO:0007669"/>
    <property type="project" value="TreeGrafter"/>
</dbReference>
<dbReference type="SMART" id="SM00091">
    <property type="entry name" value="PAS"/>
    <property type="match status" value="1"/>
</dbReference>
<dbReference type="Gene3D" id="6.10.340.10">
    <property type="match status" value="1"/>
</dbReference>
<dbReference type="Gene3D" id="3.30.450.20">
    <property type="entry name" value="PAS domain"/>
    <property type="match status" value="1"/>
</dbReference>
<dbReference type="GO" id="GO:0016020">
    <property type="term" value="C:membrane"/>
    <property type="evidence" value="ECO:0007669"/>
    <property type="project" value="UniProtKB-SubCell"/>
</dbReference>
<dbReference type="InterPro" id="IPR000014">
    <property type="entry name" value="PAS"/>
</dbReference>
<keyword evidence="6 13" id="KW-0812">Transmembrane</keyword>
<evidence type="ECO:0000259" key="15">
    <source>
        <dbReference type="PROSITE" id="PS50112"/>
    </source>
</evidence>
<proteinExistence type="predicted"/>
<dbReference type="InterPro" id="IPR050351">
    <property type="entry name" value="BphY/WalK/GraS-like"/>
</dbReference>
<feature type="transmembrane region" description="Helical" evidence="13">
    <location>
        <begin position="30"/>
        <end position="51"/>
    </location>
</feature>
<dbReference type="SUPFAM" id="SSF47384">
    <property type="entry name" value="Homodimeric domain of signal transducing histidine kinase"/>
    <property type="match status" value="1"/>
</dbReference>
<evidence type="ECO:0000256" key="3">
    <source>
        <dbReference type="ARBA" id="ARBA00012438"/>
    </source>
</evidence>
<keyword evidence="10 13" id="KW-1133">Transmembrane helix</keyword>
<dbReference type="GO" id="GO:0030295">
    <property type="term" value="F:protein kinase activator activity"/>
    <property type="evidence" value="ECO:0007669"/>
    <property type="project" value="TreeGrafter"/>
</dbReference>
<comment type="catalytic activity">
    <reaction evidence="1">
        <text>ATP + protein L-histidine = ADP + protein N-phospho-L-histidine.</text>
        <dbReference type="EC" id="2.7.13.3"/>
    </reaction>
</comment>
<evidence type="ECO:0000256" key="5">
    <source>
        <dbReference type="ARBA" id="ARBA00022679"/>
    </source>
</evidence>
<evidence type="ECO:0000256" key="9">
    <source>
        <dbReference type="ARBA" id="ARBA00022840"/>
    </source>
</evidence>
<dbReference type="SMART" id="SM00388">
    <property type="entry name" value="HisKA"/>
    <property type="match status" value="1"/>
</dbReference>
<evidence type="ECO:0000256" key="2">
    <source>
        <dbReference type="ARBA" id="ARBA00004141"/>
    </source>
</evidence>
<dbReference type="EMBL" id="MFDT01000011">
    <property type="protein sequence ID" value="OGE64995.1"/>
    <property type="molecule type" value="Genomic_DNA"/>
</dbReference>
<dbReference type="GO" id="GO:0000155">
    <property type="term" value="F:phosphorelay sensor kinase activity"/>
    <property type="evidence" value="ECO:0007669"/>
    <property type="project" value="InterPro"/>
</dbReference>
<evidence type="ECO:0000256" key="4">
    <source>
        <dbReference type="ARBA" id="ARBA00022553"/>
    </source>
</evidence>
<dbReference type="InterPro" id="IPR036097">
    <property type="entry name" value="HisK_dim/P_sf"/>
</dbReference>
<sequence>MRLRLKVAFVITLSIFFPYILGLFTTLSAILYLLVAAICAVIATALLFLFLKPLSSLSKSTSVFADGNLNHRIDLRSGDEFEEVGNSFNLMADKLSKTFQKIENDRAIAIAEKDKLDEVLSSVIDGIIALDFNKNVILLNKAAQELTGYTTTEIQTKPIDQFIHLFSDKDEIVSKTYCQGNYNQSAKLIGKNGKQTKINLVTAQVAGAVQTNLNCILILHDLSREEELEQMKLDFVSMASHELKTPLTSIIGYLSVFLDESKDKLPKESLSLLDKSFAAAQQLQTLITNLLNVNKIEKEQLSVSPEPTEYLPIVTKAIDDLRSQATQKNIVVTLTPHQPLPKVLADPIRLNEVVINLLSNAINYTNPGGKVEIFIKASPTEVETIISDNGVGIPQEAIPHLFNKFFRVSNELQKSNKGTGLGLYITKSIIEKLHGKIWVESQAGQGSRFSFTLPIATYSSSILDRNKFVSQAIQSGALNY</sequence>
<evidence type="ECO:0000256" key="12">
    <source>
        <dbReference type="ARBA" id="ARBA00023136"/>
    </source>
</evidence>
<organism evidence="17 18">
    <name type="scientific">Candidatus Daviesbacteria bacterium RIFCSPLOWO2_02_FULL_36_7</name>
    <dbReference type="NCBI Taxonomy" id="1797792"/>
    <lineage>
        <taxon>Bacteria</taxon>
        <taxon>Candidatus Daviesiibacteriota</taxon>
    </lineage>
</organism>
<dbReference type="InterPro" id="IPR003660">
    <property type="entry name" value="HAMP_dom"/>
</dbReference>
<dbReference type="PANTHER" id="PTHR42878:SF7">
    <property type="entry name" value="SENSOR HISTIDINE KINASE GLRK"/>
    <property type="match status" value="1"/>
</dbReference>
<keyword evidence="11" id="KW-0902">Two-component regulatory system</keyword>
<dbReference type="CDD" id="cd00130">
    <property type="entry name" value="PAS"/>
    <property type="match status" value="1"/>
</dbReference>
<feature type="transmembrane region" description="Helical" evidence="13">
    <location>
        <begin position="7"/>
        <end position="24"/>
    </location>
</feature>
<dbReference type="InterPro" id="IPR036890">
    <property type="entry name" value="HATPase_C_sf"/>
</dbReference>
<dbReference type="Proteomes" id="UP000178859">
    <property type="component" value="Unassembled WGS sequence"/>
</dbReference>
<dbReference type="PROSITE" id="PS50109">
    <property type="entry name" value="HIS_KIN"/>
    <property type="match status" value="1"/>
</dbReference>
<keyword evidence="7" id="KW-0547">Nucleotide-binding</keyword>
<protein>
    <recommendedName>
        <fullName evidence="3">histidine kinase</fullName>
        <ecNumber evidence="3">2.7.13.3</ecNumber>
    </recommendedName>
</protein>
<feature type="domain" description="HAMP" evidence="16">
    <location>
        <begin position="48"/>
        <end position="100"/>
    </location>
</feature>
<keyword evidence="12 13" id="KW-0472">Membrane</keyword>
<dbReference type="Gene3D" id="1.10.287.130">
    <property type="match status" value="1"/>
</dbReference>
<evidence type="ECO:0000256" key="6">
    <source>
        <dbReference type="ARBA" id="ARBA00022692"/>
    </source>
</evidence>
<dbReference type="InterPro" id="IPR004358">
    <property type="entry name" value="Sig_transdc_His_kin-like_C"/>
</dbReference>
<keyword evidence="9" id="KW-0067">ATP-binding</keyword>
<dbReference type="GO" id="GO:0005524">
    <property type="term" value="F:ATP binding"/>
    <property type="evidence" value="ECO:0007669"/>
    <property type="project" value="UniProtKB-KW"/>
</dbReference>
<name>A0A1F5MI07_9BACT</name>
<evidence type="ECO:0000259" key="16">
    <source>
        <dbReference type="PROSITE" id="PS50885"/>
    </source>
</evidence>
<evidence type="ECO:0000256" key="13">
    <source>
        <dbReference type="SAM" id="Phobius"/>
    </source>
</evidence>
<evidence type="ECO:0000256" key="8">
    <source>
        <dbReference type="ARBA" id="ARBA00022777"/>
    </source>
</evidence>
<dbReference type="AlphaFoldDB" id="A0A1F5MI07"/>
<dbReference type="SMART" id="SM00387">
    <property type="entry name" value="HATPase_c"/>
    <property type="match status" value="1"/>
</dbReference>
<gene>
    <name evidence="17" type="ORF">A3I48_03775</name>
</gene>
<evidence type="ECO:0000256" key="10">
    <source>
        <dbReference type="ARBA" id="ARBA00022989"/>
    </source>
</evidence>
<feature type="domain" description="PAS" evidence="15">
    <location>
        <begin position="112"/>
        <end position="164"/>
    </location>
</feature>
<feature type="domain" description="Histidine kinase" evidence="14">
    <location>
        <begin position="238"/>
        <end position="457"/>
    </location>
</feature>
<evidence type="ECO:0000256" key="1">
    <source>
        <dbReference type="ARBA" id="ARBA00000085"/>
    </source>
</evidence>
<dbReference type="CDD" id="cd06225">
    <property type="entry name" value="HAMP"/>
    <property type="match status" value="1"/>
</dbReference>
<dbReference type="InterPro" id="IPR005467">
    <property type="entry name" value="His_kinase_dom"/>
</dbReference>
<keyword evidence="4" id="KW-0597">Phosphoprotein</keyword>
<comment type="caution">
    <text evidence="17">The sequence shown here is derived from an EMBL/GenBank/DDBJ whole genome shotgun (WGS) entry which is preliminary data.</text>
</comment>
<dbReference type="InterPro" id="IPR035965">
    <property type="entry name" value="PAS-like_dom_sf"/>
</dbReference>
<dbReference type="SUPFAM" id="SSF158472">
    <property type="entry name" value="HAMP domain-like"/>
    <property type="match status" value="1"/>
</dbReference>
<dbReference type="InterPro" id="IPR003594">
    <property type="entry name" value="HATPase_dom"/>
</dbReference>
<dbReference type="CDD" id="cd00082">
    <property type="entry name" value="HisKA"/>
    <property type="match status" value="1"/>
</dbReference>
<dbReference type="Pfam" id="PF00672">
    <property type="entry name" value="HAMP"/>
    <property type="match status" value="1"/>
</dbReference>
<keyword evidence="8" id="KW-0418">Kinase</keyword>
<dbReference type="SUPFAM" id="SSF55874">
    <property type="entry name" value="ATPase domain of HSP90 chaperone/DNA topoisomerase II/histidine kinase"/>
    <property type="match status" value="1"/>
</dbReference>
<dbReference type="Pfam" id="PF02518">
    <property type="entry name" value="HATPase_c"/>
    <property type="match status" value="1"/>
</dbReference>
<dbReference type="PANTHER" id="PTHR42878">
    <property type="entry name" value="TWO-COMPONENT HISTIDINE KINASE"/>
    <property type="match status" value="1"/>
</dbReference>
<dbReference type="GO" id="GO:0007234">
    <property type="term" value="P:osmosensory signaling via phosphorelay pathway"/>
    <property type="evidence" value="ECO:0007669"/>
    <property type="project" value="TreeGrafter"/>
</dbReference>
<dbReference type="NCBIfam" id="TIGR00229">
    <property type="entry name" value="sensory_box"/>
    <property type="match status" value="1"/>
</dbReference>